<name>A0A162L277_9CLOT</name>
<dbReference type="Proteomes" id="UP000093694">
    <property type="component" value="Unassembled WGS sequence"/>
</dbReference>
<comment type="caution">
    <text evidence="2">The sequence shown here is derived from an EMBL/GenBank/DDBJ whole genome shotgun (WGS) entry which is preliminary data.</text>
</comment>
<keyword evidence="1" id="KW-1133">Transmembrane helix</keyword>
<protein>
    <submittedName>
        <fullName evidence="2">Uncharacterized protein</fullName>
    </submittedName>
</protein>
<accession>A0A162L277</accession>
<reference evidence="2 4" key="1">
    <citation type="journal article" date="2015" name="Biotechnol. Bioeng.">
        <title>Genome sequence and phenotypic characterization of Caulobacter segnis.</title>
        <authorList>
            <person name="Patel S."/>
            <person name="Fletcher B."/>
            <person name="Scott D.C."/>
            <person name="Ely B."/>
        </authorList>
    </citation>
    <scope>NUCLEOTIDE SEQUENCE [LARGE SCALE GENOMIC DNA]</scope>
    <source>
        <strain evidence="2 4">PS02</strain>
    </source>
</reference>
<feature type="transmembrane region" description="Helical" evidence="1">
    <location>
        <begin position="42"/>
        <end position="58"/>
    </location>
</feature>
<organism evidence="2 4">
    <name type="scientific">Clostridium coskatii</name>
    <dbReference type="NCBI Taxonomy" id="1705578"/>
    <lineage>
        <taxon>Bacteria</taxon>
        <taxon>Bacillati</taxon>
        <taxon>Bacillota</taxon>
        <taxon>Clostridia</taxon>
        <taxon>Eubacteriales</taxon>
        <taxon>Clostridiaceae</taxon>
        <taxon>Clostridium</taxon>
    </lineage>
</organism>
<keyword evidence="1" id="KW-0812">Transmembrane</keyword>
<reference evidence="3 5" key="2">
    <citation type="journal article" date="2016" name="Front. Microbiol.">
        <title>Industrial Acetogenic Biocatalysts: A Comparative Metabolic and Genomic Analysis.</title>
        <authorList>
            <person name="Bengelsdorf F."/>
            <person name="Poehlein A."/>
            <person name="Sonja S."/>
            <person name="Erz C."/>
            <person name="Hummel T."/>
            <person name="Hoffmeister S."/>
            <person name="Daniel R."/>
            <person name="Durre P."/>
        </authorList>
    </citation>
    <scope>NUCLEOTIDE SEQUENCE [LARGE SCALE GENOMIC DNA]</scope>
    <source>
        <strain evidence="3 5">PTA-10522</strain>
    </source>
</reference>
<keyword evidence="5" id="KW-1185">Reference proteome</keyword>
<dbReference type="EMBL" id="LITQ01000032">
    <property type="protein sequence ID" value="OAA90122.1"/>
    <property type="molecule type" value="Genomic_DNA"/>
</dbReference>
<gene>
    <name evidence="3" type="ORF">CLCOS_28260</name>
    <name evidence="2" type="ORF">WX73_02210</name>
</gene>
<evidence type="ECO:0000313" key="4">
    <source>
        <dbReference type="Proteomes" id="UP000077384"/>
    </source>
</evidence>
<dbReference type="RefSeq" id="WP_063602151.1">
    <property type="nucleotide sequence ID" value="NZ_LITQ01000032.1"/>
</dbReference>
<dbReference type="Proteomes" id="UP000077384">
    <property type="component" value="Unassembled WGS sequence"/>
</dbReference>
<dbReference type="PATRIC" id="fig|1705578.3.peg.2471"/>
<sequence length="82" mass="9609">MDNFFKTMKIRKVILVYAAVVIFFCIISELSFVKSTGILDENLFLLLCNLGVLVWFMLELRKVGCAWNCLLCYRNSFEHLFC</sequence>
<evidence type="ECO:0000313" key="2">
    <source>
        <dbReference type="EMBL" id="OAA90122.1"/>
    </source>
</evidence>
<dbReference type="AlphaFoldDB" id="A0A162L277"/>
<keyword evidence="1" id="KW-0472">Membrane</keyword>
<proteinExistence type="predicted"/>
<evidence type="ECO:0000256" key="1">
    <source>
        <dbReference type="SAM" id="Phobius"/>
    </source>
</evidence>
<evidence type="ECO:0000313" key="3">
    <source>
        <dbReference type="EMBL" id="OBR92764.1"/>
    </source>
</evidence>
<dbReference type="EMBL" id="LROR01000055">
    <property type="protein sequence ID" value="OBR92764.1"/>
    <property type="molecule type" value="Genomic_DNA"/>
</dbReference>
<evidence type="ECO:0000313" key="5">
    <source>
        <dbReference type="Proteomes" id="UP000093694"/>
    </source>
</evidence>
<feature type="transmembrane region" description="Helical" evidence="1">
    <location>
        <begin position="12"/>
        <end position="30"/>
    </location>
</feature>